<keyword evidence="2" id="KW-0378">Hydrolase</keyword>
<sequence>MRQTDQKMKCRLFMLIIAGLFFNAGAFAQVKTIAPEKVWSAKKAADWYKTQPYLVGANYIPANAINQLEMWQADTFDPATIDKELGWAENIGMKTMRVFLHSLAYKADPAGFKLRIDQFLSIADKHHIKPMFVFFDDCWNKVPQIGKQPEKKIGIHNSGWMQDPGDPAYKDPANYPALETYVKDILKSFSHDKRILLWDLYNEPGNSGKTGSSMTLLSNIFTWARAVNPEQPITAGLWNWGEKFNELNRFQLANSDVISYHCYDNPELHLRTIELLKFHGKPLICTEYMARTRNSTFTNILPLLKKENVVAINWGFVDGKTNTKYAWDTPMADGGEPALWFHEIFKADGSPYKNEETELIRKVTGVK</sequence>
<organism evidence="2 3">
    <name type="scientific">Pedobacter africanus</name>
    <dbReference type="NCBI Taxonomy" id="151894"/>
    <lineage>
        <taxon>Bacteria</taxon>
        <taxon>Pseudomonadati</taxon>
        <taxon>Bacteroidota</taxon>
        <taxon>Sphingobacteriia</taxon>
        <taxon>Sphingobacteriales</taxon>
        <taxon>Sphingobacteriaceae</taxon>
        <taxon>Pedobacter</taxon>
    </lineage>
</organism>
<evidence type="ECO:0000313" key="3">
    <source>
        <dbReference type="Proteomes" id="UP000192756"/>
    </source>
</evidence>
<name>A0A1W1ZTN0_9SPHI</name>
<dbReference type="EMBL" id="FWXT01000001">
    <property type="protein sequence ID" value="SMC51723.1"/>
    <property type="molecule type" value="Genomic_DNA"/>
</dbReference>
<dbReference type="SUPFAM" id="SSF51445">
    <property type="entry name" value="(Trans)glycosidases"/>
    <property type="match status" value="1"/>
</dbReference>
<protein>
    <submittedName>
        <fullName evidence="2">Cellulase (Glycosyl hydrolase family 5)</fullName>
    </submittedName>
</protein>
<dbReference type="InterPro" id="IPR017853">
    <property type="entry name" value="GH"/>
</dbReference>
<evidence type="ECO:0000256" key="1">
    <source>
        <dbReference type="SAM" id="SignalP"/>
    </source>
</evidence>
<keyword evidence="1" id="KW-0732">Signal</keyword>
<feature type="signal peptide" evidence="1">
    <location>
        <begin position="1"/>
        <end position="28"/>
    </location>
</feature>
<accession>A0A1W1ZTN0</accession>
<gene>
    <name evidence="2" type="ORF">SAMN04488524_0969</name>
</gene>
<dbReference type="Proteomes" id="UP000192756">
    <property type="component" value="Unassembled WGS sequence"/>
</dbReference>
<keyword evidence="3" id="KW-1185">Reference proteome</keyword>
<evidence type="ECO:0000313" key="2">
    <source>
        <dbReference type="EMBL" id="SMC51723.1"/>
    </source>
</evidence>
<dbReference type="Gene3D" id="3.20.20.80">
    <property type="entry name" value="Glycosidases"/>
    <property type="match status" value="1"/>
</dbReference>
<dbReference type="AlphaFoldDB" id="A0A1W1ZTN0"/>
<feature type="chain" id="PRO_5011963908" evidence="1">
    <location>
        <begin position="29"/>
        <end position="367"/>
    </location>
</feature>
<proteinExistence type="predicted"/>
<reference evidence="3" key="1">
    <citation type="submission" date="2017-04" db="EMBL/GenBank/DDBJ databases">
        <authorList>
            <person name="Varghese N."/>
            <person name="Submissions S."/>
        </authorList>
    </citation>
    <scope>NUCLEOTIDE SEQUENCE [LARGE SCALE GENOMIC DNA]</scope>
    <source>
        <strain evidence="3">DSM 12126</strain>
    </source>
</reference>
<dbReference type="STRING" id="151894.SAMN04488524_0969"/>
<dbReference type="GO" id="GO:0016787">
    <property type="term" value="F:hydrolase activity"/>
    <property type="evidence" value="ECO:0007669"/>
    <property type="project" value="UniProtKB-KW"/>
</dbReference>